<name>A0A3P6CNI3_BRACM</name>
<proteinExistence type="predicted"/>
<organism evidence="6">
    <name type="scientific">Brassica campestris</name>
    <name type="common">Field mustard</name>
    <dbReference type="NCBI Taxonomy" id="3711"/>
    <lineage>
        <taxon>Eukaryota</taxon>
        <taxon>Viridiplantae</taxon>
        <taxon>Streptophyta</taxon>
        <taxon>Embryophyta</taxon>
        <taxon>Tracheophyta</taxon>
        <taxon>Spermatophyta</taxon>
        <taxon>Magnoliopsida</taxon>
        <taxon>eudicotyledons</taxon>
        <taxon>Gunneridae</taxon>
        <taxon>Pentapetalae</taxon>
        <taxon>rosids</taxon>
        <taxon>malvids</taxon>
        <taxon>Brassicales</taxon>
        <taxon>Brassicaceae</taxon>
        <taxon>Brassiceae</taxon>
        <taxon>Brassica</taxon>
    </lineage>
</organism>
<dbReference type="GO" id="GO:0000786">
    <property type="term" value="C:nucleosome"/>
    <property type="evidence" value="ECO:0007669"/>
    <property type="project" value="InterPro"/>
</dbReference>
<dbReference type="AlphaFoldDB" id="A0A3P6CNI3"/>
<dbReference type="PANTHER" id="PTHR11467">
    <property type="entry name" value="HISTONE H1"/>
    <property type="match status" value="1"/>
</dbReference>
<keyword evidence="3" id="KW-0539">Nucleus</keyword>
<dbReference type="EMBL" id="LS974626">
    <property type="protein sequence ID" value="CAG7911662.1"/>
    <property type="molecule type" value="Genomic_DNA"/>
</dbReference>
<comment type="subcellular location">
    <subcellularLocation>
        <location evidence="1">Nucleus</location>
    </subcellularLocation>
</comment>
<dbReference type="InterPro" id="IPR036388">
    <property type="entry name" value="WH-like_DNA-bd_sf"/>
</dbReference>
<dbReference type="GO" id="GO:0006334">
    <property type="term" value="P:nucleosome assembly"/>
    <property type="evidence" value="ECO:0007669"/>
    <property type="project" value="InterPro"/>
</dbReference>
<evidence type="ECO:0000256" key="1">
    <source>
        <dbReference type="ARBA" id="ARBA00004123"/>
    </source>
</evidence>
<evidence type="ECO:0000313" key="5">
    <source>
        <dbReference type="EMBL" id="CAG7911662.1"/>
    </source>
</evidence>
<evidence type="ECO:0000259" key="4">
    <source>
        <dbReference type="PROSITE" id="PS51504"/>
    </source>
</evidence>
<evidence type="ECO:0000256" key="2">
    <source>
        <dbReference type="ARBA" id="ARBA00023125"/>
    </source>
</evidence>
<dbReference type="Gramene" id="A10p29080.2_BraZ1">
    <property type="protein sequence ID" value="A10p29080.2_BraZ1.CDS"/>
    <property type="gene ID" value="A10g29080.2_BraZ1"/>
</dbReference>
<dbReference type="InterPro" id="IPR005818">
    <property type="entry name" value="Histone_H1/H5_H15"/>
</dbReference>
<dbReference type="PANTHER" id="PTHR11467:SF109">
    <property type="entry name" value="H15 DOMAIN-CONTAINING PROTEIN"/>
    <property type="match status" value="1"/>
</dbReference>
<keyword evidence="2" id="KW-0238">DNA-binding</keyword>
<dbReference type="EMBL" id="LR031577">
    <property type="protein sequence ID" value="VDD20367.1"/>
    <property type="molecule type" value="Genomic_DNA"/>
</dbReference>
<dbReference type="InterPro" id="IPR036390">
    <property type="entry name" value="WH_DNA-bd_sf"/>
</dbReference>
<dbReference type="SMART" id="SM00526">
    <property type="entry name" value="H15"/>
    <property type="match status" value="1"/>
</dbReference>
<accession>A0A3P6CNI3</accession>
<dbReference type="Gene3D" id="1.10.10.10">
    <property type="entry name" value="Winged helix-like DNA-binding domain superfamily/Winged helix DNA-binding domain"/>
    <property type="match status" value="1"/>
</dbReference>
<dbReference type="GO" id="GO:0005634">
    <property type="term" value="C:nucleus"/>
    <property type="evidence" value="ECO:0007669"/>
    <property type="project" value="UniProtKB-SubCell"/>
</dbReference>
<evidence type="ECO:0000313" key="6">
    <source>
        <dbReference type="EMBL" id="VDD20367.1"/>
    </source>
</evidence>
<feature type="domain" description="H15" evidence="4">
    <location>
        <begin position="54"/>
        <end position="125"/>
    </location>
</feature>
<dbReference type="Pfam" id="PF00538">
    <property type="entry name" value="Linker_histone"/>
    <property type="match status" value="1"/>
</dbReference>
<gene>
    <name evidence="6" type="ORF">BRAA10T44850Z</name>
    <name evidence="5" type="ORF">BRAPAZ1V2_A10P29080.2</name>
</gene>
<dbReference type="PROSITE" id="PS51504">
    <property type="entry name" value="H15"/>
    <property type="match status" value="1"/>
</dbReference>
<reference evidence="6" key="1">
    <citation type="submission" date="2018-11" db="EMBL/GenBank/DDBJ databases">
        <authorList>
            <consortium name="Genoscope - CEA"/>
            <person name="William W."/>
        </authorList>
    </citation>
    <scope>NUCLEOTIDE SEQUENCE</scope>
</reference>
<sequence length="424" mass="47611">MADTTTIVPMAHGRKSENLRAFMVNLANSRGLLIPESRLFEQRFLDLCLSRAPDHPTYSAMIFIAITELNEAGGSCEEAISEFIKSKYESLPFAHTSLLSHHLAKLVEKREILCDYNSYCYTLPGTDDAERKSVEMPLIMNDQCAADEVMSLQNDKGTVEERILTESRTSPKRKACGGNDINFIEVSDTGGKACLSVTTVKTRSIEGVAVESEVALEKSGGEGRIEANSEGGELHELVVVDEQNDVLIEESCKGEENLRERTSNTMKEACEEGKSVAYKRLWESQTEACSNIIALEKMLKQCREKDQQKKVVIEIDGVSRLPLSKESCEELRKLAQKIESQLSEIIDSYDEAVVPCYESRGCETEGISKEVFHETPMKTSKQHEQKEIEIDSQINPRAKKRRVRRLQDIGKAVLRKSPRLQKLI</sequence>
<protein>
    <recommendedName>
        <fullName evidence="4">H15 domain-containing protein</fullName>
    </recommendedName>
</protein>
<evidence type="ECO:0000256" key="3">
    <source>
        <dbReference type="ARBA" id="ARBA00023242"/>
    </source>
</evidence>
<dbReference type="SUPFAM" id="SSF46785">
    <property type="entry name" value="Winged helix' DNA-binding domain"/>
    <property type="match status" value="1"/>
</dbReference>
<dbReference type="GO" id="GO:0003677">
    <property type="term" value="F:DNA binding"/>
    <property type="evidence" value="ECO:0007669"/>
    <property type="project" value="UniProtKB-KW"/>
</dbReference>
<dbReference type="Proteomes" id="UP000694005">
    <property type="component" value="Chromosome A10"/>
</dbReference>